<evidence type="ECO:0000256" key="1">
    <source>
        <dbReference type="SAM" id="MobiDB-lite"/>
    </source>
</evidence>
<comment type="caution">
    <text evidence="2">The sequence shown here is derived from an EMBL/GenBank/DDBJ whole genome shotgun (WGS) entry which is preliminary data.</text>
</comment>
<evidence type="ECO:0000313" key="2">
    <source>
        <dbReference type="EMBL" id="MEQ2302005.1"/>
    </source>
</evidence>
<proteinExistence type="predicted"/>
<sequence>MILHSLGDGNLNNKSEEDMEKQAIDKDEAIASQSVVDGEGGCDKEEQPPSKKQERGRREGGIEGGGEEEEDEKDKKRGTVRRTDGGEACKSSGEEEEEEKQSVLTVHAMRAMCSASASHRAHQRKGSAEWRWQPPVLMGDHFCNGFSKTATEHPCDSQQFPRKMASAEVCCLLFVLHGSLVTVSCSVGSVDPV</sequence>
<evidence type="ECO:0000313" key="3">
    <source>
        <dbReference type="Proteomes" id="UP001469553"/>
    </source>
</evidence>
<feature type="compositionally biased region" description="Basic and acidic residues" evidence="1">
    <location>
        <begin position="73"/>
        <end position="87"/>
    </location>
</feature>
<dbReference type="Proteomes" id="UP001469553">
    <property type="component" value="Unassembled WGS sequence"/>
</dbReference>
<dbReference type="EMBL" id="JAHRIP010056497">
    <property type="protein sequence ID" value="MEQ2302005.1"/>
    <property type="molecule type" value="Genomic_DNA"/>
</dbReference>
<reference evidence="2 3" key="1">
    <citation type="submission" date="2021-06" db="EMBL/GenBank/DDBJ databases">
        <authorList>
            <person name="Palmer J.M."/>
        </authorList>
    </citation>
    <scope>NUCLEOTIDE SEQUENCE [LARGE SCALE GENOMIC DNA]</scope>
    <source>
        <strain evidence="2 3">AS_MEX2019</strain>
        <tissue evidence="2">Muscle</tissue>
    </source>
</reference>
<feature type="compositionally biased region" description="Basic and acidic residues" evidence="1">
    <location>
        <begin position="14"/>
        <end position="29"/>
    </location>
</feature>
<feature type="compositionally biased region" description="Basic and acidic residues" evidence="1">
    <location>
        <begin position="41"/>
        <end position="61"/>
    </location>
</feature>
<gene>
    <name evidence="2" type="ORF">AMECASPLE_001949</name>
</gene>
<protein>
    <submittedName>
        <fullName evidence="2">Uncharacterized protein</fullName>
    </submittedName>
</protein>
<organism evidence="2 3">
    <name type="scientific">Ameca splendens</name>
    <dbReference type="NCBI Taxonomy" id="208324"/>
    <lineage>
        <taxon>Eukaryota</taxon>
        <taxon>Metazoa</taxon>
        <taxon>Chordata</taxon>
        <taxon>Craniata</taxon>
        <taxon>Vertebrata</taxon>
        <taxon>Euteleostomi</taxon>
        <taxon>Actinopterygii</taxon>
        <taxon>Neopterygii</taxon>
        <taxon>Teleostei</taxon>
        <taxon>Neoteleostei</taxon>
        <taxon>Acanthomorphata</taxon>
        <taxon>Ovalentaria</taxon>
        <taxon>Atherinomorphae</taxon>
        <taxon>Cyprinodontiformes</taxon>
        <taxon>Goodeidae</taxon>
        <taxon>Ameca</taxon>
    </lineage>
</organism>
<feature type="region of interest" description="Disordered" evidence="1">
    <location>
        <begin position="1"/>
        <end position="103"/>
    </location>
</feature>
<accession>A0ABV0Z7B4</accession>
<name>A0ABV0Z7B4_9TELE</name>
<keyword evidence="3" id="KW-1185">Reference proteome</keyword>